<dbReference type="Proteomes" id="UP000003340">
    <property type="component" value="Unassembled WGS sequence"/>
</dbReference>
<dbReference type="NCBIfam" id="NF047356">
    <property type="entry name" value="RNA_bind_RnpM"/>
    <property type="match status" value="1"/>
</dbReference>
<evidence type="ECO:0000259" key="1">
    <source>
        <dbReference type="Pfam" id="PF04296"/>
    </source>
</evidence>
<accession>C0EAK7</accession>
<keyword evidence="3" id="KW-1185">Reference proteome</keyword>
<name>C0EAK7_9FIRM</name>
<dbReference type="AlphaFoldDB" id="C0EAK7"/>
<evidence type="ECO:0000313" key="2">
    <source>
        <dbReference type="EMBL" id="EEG31472.1"/>
    </source>
</evidence>
<evidence type="ECO:0000313" key="3">
    <source>
        <dbReference type="Proteomes" id="UP000003340"/>
    </source>
</evidence>
<dbReference type="InterPro" id="IPR035931">
    <property type="entry name" value="YlxR-like_sf"/>
</dbReference>
<dbReference type="CDD" id="cd00279">
    <property type="entry name" value="YlxR"/>
    <property type="match status" value="1"/>
</dbReference>
<dbReference type="PANTHER" id="PTHR34215">
    <property type="entry name" value="BLL0784 PROTEIN"/>
    <property type="match status" value="1"/>
</dbReference>
<dbReference type="eggNOG" id="COG2740">
    <property type="taxonomic scope" value="Bacteria"/>
</dbReference>
<reference evidence="2 3" key="1">
    <citation type="submission" date="2009-01" db="EMBL/GenBank/DDBJ databases">
        <authorList>
            <person name="Fulton L."/>
            <person name="Clifton S."/>
            <person name="Fulton B."/>
            <person name="Xu J."/>
            <person name="Minx P."/>
            <person name="Pepin K.H."/>
            <person name="Johnson M."/>
            <person name="Bhonagiri V."/>
            <person name="Nash W.E."/>
            <person name="Mardis E.R."/>
            <person name="Wilson R.K."/>
        </authorList>
    </citation>
    <scope>NUCLEOTIDE SEQUENCE [LARGE SCALE GENOMIC DNA]</scope>
    <source>
        <strain evidence="2 3">DSM 5476</strain>
    </source>
</reference>
<dbReference type="Pfam" id="PF04296">
    <property type="entry name" value="YlxR"/>
    <property type="match status" value="1"/>
</dbReference>
<comment type="caution">
    <text evidence="2">The sequence shown here is derived from an EMBL/GenBank/DDBJ whole genome shotgun (WGS) entry which is preliminary data.</text>
</comment>
<sequence>MRMCTGCGEIKPKRELVRVVKNSEGEISLDLTGKAQGRGAYVCRSIDCLKKARKSRRIERSFKCRIPDELYDKMETEMIAGE</sequence>
<dbReference type="InterPro" id="IPR037465">
    <property type="entry name" value="YlxR"/>
</dbReference>
<dbReference type="Gene3D" id="3.30.1230.10">
    <property type="entry name" value="YlxR-like"/>
    <property type="match status" value="1"/>
</dbReference>
<feature type="domain" description="YlxR" evidence="1">
    <location>
        <begin position="2"/>
        <end position="75"/>
    </location>
</feature>
<reference evidence="2 3" key="2">
    <citation type="submission" date="2009-02" db="EMBL/GenBank/DDBJ databases">
        <title>Draft genome sequence of Clostridium methylpentosum (DSM 5476).</title>
        <authorList>
            <person name="Sudarsanam P."/>
            <person name="Ley R."/>
            <person name="Guruge J."/>
            <person name="Turnbaugh P.J."/>
            <person name="Mahowald M."/>
            <person name="Liep D."/>
            <person name="Gordon J."/>
        </authorList>
    </citation>
    <scope>NUCLEOTIDE SEQUENCE [LARGE SCALE GENOMIC DNA]</scope>
    <source>
        <strain evidence="2 3">DSM 5476</strain>
    </source>
</reference>
<dbReference type="STRING" id="537013.CLOSTMETH_00864"/>
<dbReference type="HOGENOM" id="CLU_147970_2_1_9"/>
<dbReference type="PANTHER" id="PTHR34215:SF1">
    <property type="entry name" value="YLXR DOMAIN-CONTAINING PROTEIN"/>
    <property type="match status" value="1"/>
</dbReference>
<gene>
    <name evidence="2" type="ORF">CLOSTMETH_00864</name>
</gene>
<proteinExistence type="predicted"/>
<dbReference type="SUPFAM" id="SSF64376">
    <property type="entry name" value="YlxR-like"/>
    <property type="match status" value="1"/>
</dbReference>
<protein>
    <recommendedName>
        <fullName evidence="1">YlxR domain-containing protein</fullName>
    </recommendedName>
</protein>
<dbReference type="InterPro" id="IPR007393">
    <property type="entry name" value="YlxR_dom"/>
</dbReference>
<dbReference type="EMBL" id="ACEC01000033">
    <property type="protein sequence ID" value="EEG31472.1"/>
    <property type="molecule type" value="Genomic_DNA"/>
</dbReference>
<organism evidence="2 3">
    <name type="scientific">[Clostridium] methylpentosum DSM 5476</name>
    <dbReference type="NCBI Taxonomy" id="537013"/>
    <lineage>
        <taxon>Bacteria</taxon>
        <taxon>Bacillati</taxon>
        <taxon>Bacillota</taxon>
        <taxon>Clostridia</taxon>
        <taxon>Eubacteriales</taxon>
        <taxon>Oscillospiraceae</taxon>
        <taxon>Oscillospiraceae incertae sedis</taxon>
    </lineage>
</organism>